<dbReference type="InterPro" id="IPR032675">
    <property type="entry name" value="LRR_dom_sf"/>
</dbReference>
<dbReference type="Gene3D" id="3.80.10.10">
    <property type="entry name" value="Ribonuclease Inhibitor"/>
    <property type="match status" value="3"/>
</dbReference>
<dbReference type="InterPro" id="IPR003591">
    <property type="entry name" value="Leu-rich_rpt_typical-subtyp"/>
</dbReference>
<dbReference type="InterPro" id="IPR001611">
    <property type="entry name" value="Leu-rich_rpt"/>
</dbReference>
<keyword evidence="7 10" id="KW-1133">Transmembrane helix</keyword>
<evidence type="ECO:0000256" key="9">
    <source>
        <dbReference type="ARBA" id="ARBA00023180"/>
    </source>
</evidence>
<dbReference type="InterPro" id="IPR000719">
    <property type="entry name" value="Prot_kinase_dom"/>
</dbReference>
<dbReference type="PROSITE" id="PS50011">
    <property type="entry name" value="PROTEIN_KINASE_DOM"/>
    <property type="match status" value="1"/>
</dbReference>
<dbReference type="FunFam" id="1.10.510.10:FF:001306">
    <property type="entry name" value="Leucine-rich repeat receptor-like protein kinase TDR"/>
    <property type="match status" value="1"/>
</dbReference>
<dbReference type="FunFam" id="3.30.200.20:FF:001006">
    <property type="entry name" value="Leucine-rich repeat receptor-like protein kinase TDR"/>
    <property type="match status" value="1"/>
</dbReference>
<dbReference type="Pfam" id="PF00069">
    <property type="entry name" value="Pkinase"/>
    <property type="match status" value="1"/>
</dbReference>
<dbReference type="SUPFAM" id="SSF56112">
    <property type="entry name" value="Protein kinase-like (PK-like)"/>
    <property type="match status" value="1"/>
</dbReference>
<sequence length="965" mass="105794">MRDEPRLRNLNNDNPVLHLENHSTVKSTNGGMGRAFTAICQAYTHVKNRPWILLMSSRTQKCLLEETRKREVQACSWSGVKCDRNSTVVIALDLSMKNLGGELTGKQFGVFAELVDLNLSYNSFSGQLPVGIFNLTNLKSFDISRNNFSGQFPDGMSSLRNLVVLDAFSNSFSGPLPIEVSELEYLKVFNLAGSYFVDQSHRSMSLEFIHLAGNFLDGNIPPELGRLKTVTHMEIGYNSYEGGIPWQMGNMSELQYLDIAGANLSGPIPKQLSNLTKLESLFLFRNQLTGLVPWEFRQIVPLASLDLSDNHLSGPIPESFAELKNLKLLSLMYNEMNGTVPPGIGQLPSLETLLIWNNFFSGSLPHDLGKNLKLKWVDVSTNNFIGSIPPDICAGGLVKLILFSNNFTGSLSPSISNCSSLVRLRIEDNSFSGEIPLKFSHLPDITYVDLSRNKFTGGIPTDISQASGLQYFNISNNPGLGGMIPAKTWSLPLLQNFSASACNISGNLPPFHSCKSVSVIELSEVPRDVSNCQALGKIDLADNKLTGHIPEDLASLPALSILDLSRDNFSGPIPAKFGASSSLVLLNVSFNDISGSIPSSNKFKLMGTSAYQGNPKLCGAPLGPCSASITIFGSKGTRKLTWILLLCAAVVVLIVASAFGIFYIRRGSKGRWKMVSFSGLPRFTASDVLRSFSSSESVEAVPAESNSVCKAVPAESNSVCKAVLPTGITVSVKKIELEAKTMKKATEFMTRLGVARHKNLIRLLGFCYNKQLAYVLYDYQPNGNLAEKITLKRDWVAKYKLVIGIARGLCFLHHDCYPAIPHGDLKLSNILFDENMEPHLAEFGFKYLVEMTKGSSPATIFMGETGELSSSIKEELYMDIYRFGEITLQILTNLANAGGTIHSKPKEVLLREIYSENQTGSTGSTQEEIKMVLEVALLCIRSRPSDRPSMEDALKLLSGMNSQRK</sequence>
<dbReference type="InterPro" id="IPR011009">
    <property type="entry name" value="Kinase-like_dom_sf"/>
</dbReference>
<name>A0A6N2M1Y6_SALVM</name>
<dbReference type="FunFam" id="3.80.10.10:FF:000896">
    <property type="entry name" value="Leucine-rich repeat receptor-like protein kinase"/>
    <property type="match status" value="1"/>
</dbReference>
<comment type="subcellular location">
    <subcellularLocation>
        <location evidence="1">Membrane</location>
        <topology evidence="1">Single-pass type I membrane protein</topology>
    </subcellularLocation>
</comment>
<dbReference type="PROSITE" id="PS00108">
    <property type="entry name" value="PROTEIN_KINASE_ST"/>
    <property type="match status" value="1"/>
</dbReference>
<evidence type="ECO:0000259" key="11">
    <source>
        <dbReference type="PROSITE" id="PS50011"/>
    </source>
</evidence>
<keyword evidence="8 10" id="KW-0472">Membrane</keyword>
<dbReference type="GO" id="GO:0005524">
    <property type="term" value="F:ATP binding"/>
    <property type="evidence" value="ECO:0007669"/>
    <property type="project" value="InterPro"/>
</dbReference>
<dbReference type="GO" id="GO:0004672">
    <property type="term" value="F:protein kinase activity"/>
    <property type="evidence" value="ECO:0007669"/>
    <property type="project" value="InterPro"/>
</dbReference>
<dbReference type="SUPFAM" id="SSF52058">
    <property type="entry name" value="L domain-like"/>
    <property type="match status" value="2"/>
</dbReference>
<dbReference type="FunFam" id="3.80.10.10:FF:000275">
    <property type="entry name" value="Leucine-rich repeat receptor-like protein kinase"/>
    <property type="match status" value="1"/>
</dbReference>
<accession>A0A6N2M1Y6</accession>
<reference evidence="12" key="1">
    <citation type="submission" date="2019-03" db="EMBL/GenBank/DDBJ databases">
        <authorList>
            <person name="Mank J."/>
            <person name="Almeida P."/>
        </authorList>
    </citation>
    <scope>NUCLEOTIDE SEQUENCE</scope>
    <source>
        <strain evidence="12">78183</strain>
    </source>
</reference>
<feature type="transmembrane region" description="Helical" evidence="10">
    <location>
        <begin position="640"/>
        <end position="664"/>
    </location>
</feature>
<comment type="similarity">
    <text evidence="2">Belongs to the RLP family.</text>
</comment>
<proteinExistence type="inferred from homology"/>
<dbReference type="InterPro" id="IPR008271">
    <property type="entry name" value="Ser/Thr_kinase_AS"/>
</dbReference>
<dbReference type="FunFam" id="3.80.10.10:FF:000233">
    <property type="entry name" value="Leucine-rich repeat receptor-like protein kinase TDR"/>
    <property type="match status" value="1"/>
</dbReference>
<feature type="domain" description="Protein kinase" evidence="11">
    <location>
        <begin position="683"/>
        <end position="960"/>
    </location>
</feature>
<keyword evidence="5" id="KW-0732">Signal</keyword>
<dbReference type="GO" id="GO:0033612">
    <property type="term" value="F:receptor serine/threonine kinase binding"/>
    <property type="evidence" value="ECO:0007669"/>
    <property type="project" value="TreeGrafter"/>
</dbReference>
<gene>
    <name evidence="12" type="ORF">SVIM_LOCUS308448</name>
</gene>
<dbReference type="AlphaFoldDB" id="A0A6N2M1Y6"/>
<dbReference type="GO" id="GO:0016020">
    <property type="term" value="C:membrane"/>
    <property type="evidence" value="ECO:0007669"/>
    <property type="project" value="UniProtKB-SubCell"/>
</dbReference>
<evidence type="ECO:0000256" key="1">
    <source>
        <dbReference type="ARBA" id="ARBA00004479"/>
    </source>
</evidence>
<keyword evidence="9" id="KW-0325">Glycoprotein</keyword>
<evidence type="ECO:0000256" key="3">
    <source>
        <dbReference type="ARBA" id="ARBA00022614"/>
    </source>
</evidence>
<dbReference type="InterPro" id="IPR050647">
    <property type="entry name" value="Plant_LRR-RLKs"/>
</dbReference>
<protein>
    <recommendedName>
        <fullName evidence="11">Protein kinase domain-containing protein</fullName>
    </recommendedName>
</protein>
<dbReference type="SMART" id="SM00369">
    <property type="entry name" value="LRR_TYP"/>
    <property type="match status" value="3"/>
</dbReference>
<evidence type="ECO:0000256" key="2">
    <source>
        <dbReference type="ARBA" id="ARBA00009592"/>
    </source>
</evidence>
<evidence type="ECO:0000313" key="12">
    <source>
        <dbReference type="EMBL" id="VFU47787.1"/>
    </source>
</evidence>
<evidence type="ECO:0000256" key="10">
    <source>
        <dbReference type="SAM" id="Phobius"/>
    </source>
</evidence>
<dbReference type="Gene3D" id="1.10.510.10">
    <property type="entry name" value="Transferase(Phosphotransferase) domain 1"/>
    <property type="match status" value="1"/>
</dbReference>
<evidence type="ECO:0000256" key="8">
    <source>
        <dbReference type="ARBA" id="ARBA00023136"/>
    </source>
</evidence>
<dbReference type="Pfam" id="PF13855">
    <property type="entry name" value="LRR_8"/>
    <property type="match status" value="1"/>
</dbReference>
<organism evidence="12">
    <name type="scientific">Salix viminalis</name>
    <name type="common">Common osier</name>
    <name type="synonym">Basket willow</name>
    <dbReference type="NCBI Taxonomy" id="40686"/>
    <lineage>
        <taxon>Eukaryota</taxon>
        <taxon>Viridiplantae</taxon>
        <taxon>Streptophyta</taxon>
        <taxon>Embryophyta</taxon>
        <taxon>Tracheophyta</taxon>
        <taxon>Spermatophyta</taxon>
        <taxon>Magnoliopsida</taxon>
        <taxon>eudicotyledons</taxon>
        <taxon>Gunneridae</taxon>
        <taxon>Pentapetalae</taxon>
        <taxon>rosids</taxon>
        <taxon>fabids</taxon>
        <taxon>Malpighiales</taxon>
        <taxon>Salicaceae</taxon>
        <taxon>Saliceae</taxon>
        <taxon>Salix</taxon>
    </lineage>
</organism>
<evidence type="ECO:0000256" key="7">
    <source>
        <dbReference type="ARBA" id="ARBA00022989"/>
    </source>
</evidence>
<evidence type="ECO:0000256" key="4">
    <source>
        <dbReference type="ARBA" id="ARBA00022692"/>
    </source>
</evidence>
<keyword evidence="4 10" id="KW-0812">Transmembrane</keyword>
<evidence type="ECO:0000256" key="5">
    <source>
        <dbReference type="ARBA" id="ARBA00022729"/>
    </source>
</evidence>
<keyword evidence="3" id="KW-0433">Leucine-rich repeat</keyword>
<dbReference type="GO" id="GO:0009791">
    <property type="term" value="P:post-embryonic development"/>
    <property type="evidence" value="ECO:0007669"/>
    <property type="project" value="UniProtKB-ARBA"/>
</dbReference>
<dbReference type="PANTHER" id="PTHR48056">
    <property type="entry name" value="LRR RECEPTOR-LIKE SERINE/THREONINE-PROTEIN KINASE-RELATED"/>
    <property type="match status" value="1"/>
</dbReference>
<evidence type="ECO:0000256" key="6">
    <source>
        <dbReference type="ARBA" id="ARBA00022737"/>
    </source>
</evidence>
<keyword evidence="6" id="KW-0677">Repeat</keyword>
<dbReference type="Gene3D" id="3.30.200.20">
    <property type="entry name" value="Phosphorylase Kinase, domain 1"/>
    <property type="match status" value="1"/>
</dbReference>
<dbReference type="Pfam" id="PF00560">
    <property type="entry name" value="LRR_1"/>
    <property type="match status" value="6"/>
</dbReference>
<dbReference type="EMBL" id="CAADRP010001674">
    <property type="protein sequence ID" value="VFU47787.1"/>
    <property type="molecule type" value="Genomic_DNA"/>
</dbReference>
<dbReference type="SMART" id="SM00220">
    <property type="entry name" value="S_TKc"/>
    <property type="match status" value="1"/>
</dbReference>
<dbReference type="PANTHER" id="PTHR48056:SF25">
    <property type="entry name" value="PROTEIN KINASE DOMAIN-CONTAINING PROTEIN"/>
    <property type="match status" value="1"/>
</dbReference>